<evidence type="ECO:0000313" key="4">
    <source>
        <dbReference type="EMBL" id="TFB81736.1"/>
    </source>
</evidence>
<dbReference type="RefSeq" id="WP_092340743.1">
    <property type="nucleotide sequence ID" value="NZ_FNIB01000006.1"/>
</dbReference>
<reference evidence="3 5" key="1">
    <citation type="submission" date="2016-10" db="EMBL/GenBank/DDBJ databases">
        <authorList>
            <person name="Varghese N."/>
            <person name="Submissions S."/>
        </authorList>
    </citation>
    <scope>NUCLEOTIDE SEQUENCE [LARGE SCALE GENOMIC DNA]</scope>
    <source>
        <strain evidence="3 5">CGMCC 1.11215</strain>
    </source>
</reference>
<gene>
    <name evidence="4" type="ORF">E3O21_02760</name>
    <name evidence="3" type="ORF">SAMN05216368_106248</name>
</gene>
<dbReference type="AlphaFoldDB" id="A0A4R8VGP3"/>
<proteinExistence type="predicted"/>
<name>A0A4R8VGP3_9MICO</name>
<reference evidence="4 6" key="2">
    <citation type="submission" date="2019-03" db="EMBL/GenBank/DDBJ databases">
        <title>Genomics of glacier-inhabiting Cryobacterium strains.</title>
        <authorList>
            <person name="Liu Q."/>
            <person name="Xin Y.-H."/>
        </authorList>
    </citation>
    <scope>NUCLEOTIDE SEQUENCE [LARGE SCALE GENOMIC DNA]</scope>
    <source>
        <strain evidence="4 6">Hh8</strain>
    </source>
</reference>
<evidence type="ECO:0000256" key="1">
    <source>
        <dbReference type="SAM" id="Phobius"/>
    </source>
</evidence>
<feature type="transmembrane region" description="Helical" evidence="1">
    <location>
        <begin position="184"/>
        <end position="201"/>
    </location>
</feature>
<keyword evidence="1" id="KW-0812">Transmembrane</keyword>
<sequence length="202" mass="21818">MSIFTFRPVFGRVLAGVVAVLCLAGCIGLVLANDLENLVRTVPLLLFFAAVAGALFWQPHIVIEQHGITVVNVFRTFFVPWPHVQRIDTRYTLTLFTAERRIPVWAAPSPGIRGAIAIERSDVTNLGDSAYGAGRSVRPGDSVTTASGQVAFVLRQRWEQLRDAGHLDGTAIDPDALRVTTHRVTIAVLAGLLAASILGLVL</sequence>
<evidence type="ECO:0000313" key="3">
    <source>
        <dbReference type="EMBL" id="SDN66114.1"/>
    </source>
</evidence>
<evidence type="ECO:0000313" key="5">
    <source>
        <dbReference type="Proteomes" id="UP000199639"/>
    </source>
</evidence>
<dbReference type="InterPro" id="IPR019692">
    <property type="entry name" value="CFP-6_PH"/>
</dbReference>
<feature type="domain" description="Low molecular weight protein antigen 6 PH" evidence="2">
    <location>
        <begin position="59"/>
        <end position="99"/>
    </location>
</feature>
<dbReference type="Proteomes" id="UP000298252">
    <property type="component" value="Unassembled WGS sequence"/>
</dbReference>
<keyword evidence="1" id="KW-0472">Membrane</keyword>
<dbReference type="Pfam" id="PF10756">
    <property type="entry name" value="bPH_6"/>
    <property type="match status" value="1"/>
</dbReference>
<evidence type="ECO:0000313" key="6">
    <source>
        <dbReference type="Proteomes" id="UP000298252"/>
    </source>
</evidence>
<evidence type="ECO:0000259" key="2">
    <source>
        <dbReference type="Pfam" id="PF10756"/>
    </source>
</evidence>
<dbReference type="STRING" id="1424659.SAMN05216368_106248"/>
<feature type="transmembrane region" description="Helical" evidence="1">
    <location>
        <begin position="38"/>
        <end position="57"/>
    </location>
</feature>
<dbReference type="EMBL" id="SOFD01000005">
    <property type="protein sequence ID" value="TFB81736.1"/>
    <property type="molecule type" value="Genomic_DNA"/>
</dbReference>
<feature type="transmembrane region" description="Helical" evidence="1">
    <location>
        <begin position="12"/>
        <end position="32"/>
    </location>
</feature>
<organism evidence="3 5">
    <name type="scientific">Cryobacterium flavum</name>
    <dbReference type="NCBI Taxonomy" id="1424659"/>
    <lineage>
        <taxon>Bacteria</taxon>
        <taxon>Bacillati</taxon>
        <taxon>Actinomycetota</taxon>
        <taxon>Actinomycetes</taxon>
        <taxon>Micrococcales</taxon>
        <taxon>Microbacteriaceae</taxon>
        <taxon>Cryobacterium</taxon>
    </lineage>
</organism>
<keyword evidence="1" id="KW-1133">Transmembrane helix</keyword>
<keyword evidence="6" id="KW-1185">Reference proteome</keyword>
<dbReference type="Proteomes" id="UP000199639">
    <property type="component" value="Unassembled WGS sequence"/>
</dbReference>
<dbReference type="EMBL" id="FNIB01000006">
    <property type="protein sequence ID" value="SDN66114.1"/>
    <property type="molecule type" value="Genomic_DNA"/>
</dbReference>
<accession>A0A4R8VGP3</accession>
<protein>
    <submittedName>
        <fullName evidence="3">PH domain-containing protein</fullName>
    </submittedName>
</protein>